<feature type="region of interest" description="Disordered" evidence="2">
    <location>
        <begin position="128"/>
        <end position="164"/>
    </location>
</feature>
<feature type="domain" description="Jacalin-type lectin" evidence="3">
    <location>
        <begin position="14"/>
        <end position="75"/>
    </location>
</feature>
<dbReference type="InterPro" id="IPR036404">
    <property type="entry name" value="Jacalin-like_lectin_dom_sf"/>
</dbReference>
<dbReference type="AlphaFoldDB" id="A0A368QFI5"/>
<dbReference type="STRING" id="4555.A0A368QFI5"/>
<dbReference type="OrthoDB" id="1901752at2759"/>
<evidence type="ECO:0000313" key="4">
    <source>
        <dbReference type="EMBL" id="RCV16747.1"/>
    </source>
</evidence>
<name>A0A368QFI5_SETIT</name>
<dbReference type="Pfam" id="PF01419">
    <property type="entry name" value="Jacalin"/>
    <property type="match status" value="1"/>
</dbReference>
<dbReference type="EMBL" id="CM003530">
    <property type="protein sequence ID" value="RCV16747.1"/>
    <property type="molecule type" value="Genomic_DNA"/>
</dbReference>
<accession>A0A368QFI5</accession>
<dbReference type="PANTHER" id="PTHR47293">
    <property type="entry name" value="JACALIN-RELATED LECTIN 3"/>
    <property type="match status" value="1"/>
</dbReference>
<gene>
    <name evidence="4" type="ORF">SETIT_3G162900v2</name>
</gene>
<dbReference type="PANTHER" id="PTHR47293:SF15">
    <property type="entry name" value="JACALIN-RELATED LECTIN 19"/>
    <property type="match status" value="1"/>
</dbReference>
<feature type="compositionally biased region" description="Gly residues" evidence="2">
    <location>
        <begin position="148"/>
        <end position="160"/>
    </location>
</feature>
<evidence type="ECO:0000256" key="1">
    <source>
        <dbReference type="ARBA" id="ARBA00022734"/>
    </source>
</evidence>
<reference evidence="4" key="1">
    <citation type="journal article" date="2012" name="Nat. Biotechnol.">
        <title>Reference genome sequence of the model plant Setaria.</title>
        <authorList>
            <person name="Bennetzen J.L."/>
            <person name="Schmutz J."/>
            <person name="Wang H."/>
            <person name="Percifield R."/>
            <person name="Hawkins J."/>
            <person name="Pontaroli A.C."/>
            <person name="Estep M."/>
            <person name="Feng L."/>
            <person name="Vaughn J.N."/>
            <person name="Grimwood J."/>
            <person name="Jenkins J."/>
            <person name="Barry K."/>
            <person name="Lindquist E."/>
            <person name="Hellsten U."/>
            <person name="Deshpande S."/>
            <person name="Wang X."/>
            <person name="Wu X."/>
            <person name="Mitros T."/>
            <person name="Triplett J."/>
            <person name="Yang X."/>
            <person name="Ye C.Y."/>
            <person name="Mauro-Herrera M."/>
            <person name="Wang L."/>
            <person name="Li P."/>
            <person name="Sharma M."/>
            <person name="Sharma R."/>
            <person name="Ronald P.C."/>
            <person name="Panaud O."/>
            <person name="Kellogg E.A."/>
            <person name="Brutnell T.P."/>
            <person name="Doust A.N."/>
            <person name="Tuskan G.A."/>
            <person name="Rokhsar D."/>
            <person name="Devos K.M."/>
        </authorList>
    </citation>
    <scope>NUCLEOTIDE SEQUENCE [LARGE SCALE GENOMIC DNA]</scope>
    <source>
        <strain evidence="4">Yugu1</strain>
    </source>
</reference>
<evidence type="ECO:0000259" key="3">
    <source>
        <dbReference type="PROSITE" id="PS51752"/>
    </source>
</evidence>
<organism evidence="4">
    <name type="scientific">Setaria italica</name>
    <name type="common">Foxtail millet</name>
    <name type="synonym">Panicum italicum</name>
    <dbReference type="NCBI Taxonomy" id="4555"/>
    <lineage>
        <taxon>Eukaryota</taxon>
        <taxon>Viridiplantae</taxon>
        <taxon>Streptophyta</taxon>
        <taxon>Embryophyta</taxon>
        <taxon>Tracheophyta</taxon>
        <taxon>Spermatophyta</taxon>
        <taxon>Magnoliopsida</taxon>
        <taxon>Liliopsida</taxon>
        <taxon>Poales</taxon>
        <taxon>Poaceae</taxon>
        <taxon>PACMAD clade</taxon>
        <taxon>Panicoideae</taxon>
        <taxon>Panicodae</taxon>
        <taxon>Paniceae</taxon>
        <taxon>Cenchrinae</taxon>
        <taxon>Setaria</taxon>
    </lineage>
</organism>
<sequence length="327" mass="34916">MQQPQRKMVVSKKLMKVGPWGGTGGHPWDDGGHSGIRSITVSYDRFIDSISVEYDHDGLAVPGERHGGAGGNHTTQARSIYETIGWLLPLTVTCGFVGWMCKRADQAGLPGRAPDGRERALLPDRGRRVAGDPVAGVPEQPEGVRAVRGGGGRGVHVPGGRGRHRRLLRAERLAARRRRALRCAAAAGEDVRPGAEARALGVPGSDAPDRAAAAAAAAGAGETGERQSSETDNPQDVVATVTCQDANQGCSCMYPAFQLVYESRHLVYLKCLIHLCRDSSRIQHDLNISDCSFCASERWLKLEMRADMGRTLPPAGDSTAESPVDIG</sequence>
<protein>
    <recommendedName>
        <fullName evidence="3">Jacalin-type lectin domain-containing protein</fullName>
    </recommendedName>
</protein>
<keyword evidence="1" id="KW-0430">Lectin</keyword>
<dbReference type="InterPro" id="IPR001229">
    <property type="entry name" value="Jacalin-like_lectin_dom"/>
</dbReference>
<dbReference type="GO" id="GO:0030246">
    <property type="term" value="F:carbohydrate binding"/>
    <property type="evidence" value="ECO:0007669"/>
    <property type="project" value="UniProtKB-KW"/>
</dbReference>
<dbReference type="SUPFAM" id="SSF51101">
    <property type="entry name" value="Mannose-binding lectins"/>
    <property type="match status" value="1"/>
</dbReference>
<reference evidence="4" key="2">
    <citation type="submission" date="2015-07" db="EMBL/GenBank/DDBJ databases">
        <authorList>
            <person name="Noorani M."/>
        </authorList>
    </citation>
    <scope>NUCLEOTIDE SEQUENCE</scope>
    <source>
        <strain evidence="4">Yugu1</strain>
    </source>
</reference>
<proteinExistence type="predicted"/>
<evidence type="ECO:0000256" key="2">
    <source>
        <dbReference type="SAM" id="MobiDB-lite"/>
    </source>
</evidence>
<dbReference type="Gene3D" id="2.100.10.30">
    <property type="entry name" value="Jacalin-like lectin domain"/>
    <property type="match status" value="1"/>
</dbReference>
<dbReference type="PROSITE" id="PS51752">
    <property type="entry name" value="JACALIN_LECTIN"/>
    <property type="match status" value="1"/>
</dbReference>